<organism evidence="1 2">
    <name type="scientific">Fimbriimonas ginsengisoli Gsoil 348</name>
    <dbReference type="NCBI Taxonomy" id="661478"/>
    <lineage>
        <taxon>Bacteria</taxon>
        <taxon>Bacillati</taxon>
        <taxon>Armatimonadota</taxon>
        <taxon>Fimbriimonadia</taxon>
        <taxon>Fimbriimonadales</taxon>
        <taxon>Fimbriimonadaceae</taxon>
        <taxon>Fimbriimonas</taxon>
    </lineage>
</organism>
<dbReference type="KEGG" id="fgi:OP10G_1739"/>
<dbReference type="HOGENOM" id="CLU_2806152_0_0_0"/>
<protein>
    <recommendedName>
        <fullName evidence="3">CopG family transcriptional regulator</fullName>
    </recommendedName>
</protein>
<dbReference type="EMBL" id="CP007139">
    <property type="protein sequence ID" value="AIE85107.1"/>
    <property type="molecule type" value="Genomic_DNA"/>
</dbReference>
<dbReference type="RefSeq" id="WP_025226300.1">
    <property type="nucleotide sequence ID" value="NZ_CP007139.1"/>
</dbReference>
<dbReference type="Proteomes" id="UP000027982">
    <property type="component" value="Chromosome"/>
</dbReference>
<proteinExistence type="predicted"/>
<dbReference type="STRING" id="661478.OP10G_1739"/>
<evidence type="ECO:0008006" key="3">
    <source>
        <dbReference type="Google" id="ProtNLM"/>
    </source>
</evidence>
<dbReference type="AlphaFoldDB" id="A0A068NP15"/>
<sequence>MKSVTVQLPDRLFELAEQAIRDGYFASMDDLVRISVMNFVRRPMLDRLAEHQLEDLAAAEERLRNAS</sequence>
<reference evidence="1 2" key="1">
    <citation type="journal article" date="2014" name="PLoS ONE">
        <title>The first complete genome sequence of the class fimbriimonadia in the phylum armatimonadetes.</title>
        <authorList>
            <person name="Hu Z.Y."/>
            <person name="Wang Y.Z."/>
            <person name="Im W.T."/>
            <person name="Wang S.Y."/>
            <person name="Zhao G.P."/>
            <person name="Zheng H.J."/>
            <person name="Quan Z.X."/>
        </authorList>
    </citation>
    <scope>NUCLEOTIDE SEQUENCE [LARGE SCALE GENOMIC DNA]</scope>
    <source>
        <strain evidence="1">Gsoil 348</strain>
    </source>
</reference>
<name>A0A068NP15_FIMGI</name>
<accession>A0A068NP15</accession>
<evidence type="ECO:0000313" key="1">
    <source>
        <dbReference type="EMBL" id="AIE85107.1"/>
    </source>
</evidence>
<evidence type="ECO:0000313" key="2">
    <source>
        <dbReference type="Proteomes" id="UP000027982"/>
    </source>
</evidence>
<keyword evidence="2" id="KW-1185">Reference proteome</keyword>
<gene>
    <name evidence="1" type="ORF">OP10G_1739</name>
</gene>